<dbReference type="AlphaFoldDB" id="A0A7S4S2Q9"/>
<evidence type="ECO:0000256" key="2">
    <source>
        <dbReference type="SAM" id="Phobius"/>
    </source>
</evidence>
<dbReference type="EMBL" id="HBNS01036275">
    <property type="protein sequence ID" value="CAE4632793.1"/>
    <property type="molecule type" value="Transcribed_RNA"/>
</dbReference>
<keyword evidence="2" id="KW-1133">Transmembrane helix</keyword>
<evidence type="ECO:0000313" key="3">
    <source>
        <dbReference type="EMBL" id="CAE4632793.1"/>
    </source>
</evidence>
<organism evidence="3">
    <name type="scientific">Ditylum brightwellii</name>
    <dbReference type="NCBI Taxonomy" id="49249"/>
    <lineage>
        <taxon>Eukaryota</taxon>
        <taxon>Sar</taxon>
        <taxon>Stramenopiles</taxon>
        <taxon>Ochrophyta</taxon>
        <taxon>Bacillariophyta</taxon>
        <taxon>Mediophyceae</taxon>
        <taxon>Lithodesmiophycidae</taxon>
        <taxon>Lithodesmiales</taxon>
        <taxon>Lithodesmiaceae</taxon>
        <taxon>Ditylum</taxon>
    </lineage>
</organism>
<dbReference type="InterPro" id="IPR027417">
    <property type="entry name" value="P-loop_NTPase"/>
</dbReference>
<sequence length="902" mass="103293">MRDDDKSASKGETSPLLTCDNPNESYLTGAIADFDTPTTAETDTTLTATGTNEKERYGYVTFSDKHLCSPIALEKLKISKNMPSFRRRRSMISSHDIAPALALLPLITGGKLPESPYDGQNPISHPSTRIKFLPIKAPYRRRQRHRSFKLFWINEFRHWWKSSRLLVRLAGLECSAQTNWSVAVDTKISLISLNLHKRKGPKLGLKLVKYLGRGGVMSSFLKSVQPFTRCVRILVATWRWVEAAPCRRWQVGVEEMTAFVGNRCSRLFSRSLVDWFSLYCVFPLINICLQNDILWFQPQTYNPGVVVIILGVLRAIAPYGASFQGSRLGRVLTRGMFFNGMCRWPPNGRISELNLESEDCHEGDEVAEDATLLPLARDVAAALGSAGKDYKIQLNLKSVGFQQVGCGAGGYGVYELAKFCHGGVVQLHITPYGPSIMDIMPMYIILEREESTDLRSSWTKSIAAFQYIGPRVLEGFIYQGAFFSYHHFAELRERYDEVMLNYSLACKYMCKRRRQGFHDEFASPPTDLASLKRFLETGRRGRDQRKTNRRLAQIQRRVKHLARMIQTTMNDHKKKTNEAPLGVILYFEGLDCSGKSSTGNLIRDALLQAGYEVGIVQYNRPPTPEEKLHSWMDRFQSPIETRSNTKEVFDCEGQKTVKSTNSQMNTHKALIWDRGPAGDFVYGSLATASEETRQERYREFLEFDRSCQKNNIFFCKLLFLTDRDAISRTLGKRLAHRKICQDLHIWLDSSCGGTPHRREGLDEIDYHIDPTDFAAFNSYNRNLSKFVKFAKNTDILPPSDDDGGGVFQNPWVVVSTARRHPARLALIKTFEKQLRAFQMRKHHRFCKYPKNSTKKGTAFTEENNRDIYKFEGKWKRAIRTCLFFIGIAALYWYYLNTKTDFF</sequence>
<proteinExistence type="predicted"/>
<feature type="region of interest" description="Disordered" evidence="1">
    <location>
        <begin position="1"/>
        <end position="22"/>
    </location>
</feature>
<feature type="compositionally biased region" description="Polar residues" evidence="1">
    <location>
        <begin position="10"/>
        <end position="22"/>
    </location>
</feature>
<name>A0A7S4S2Q9_9STRA</name>
<feature type="transmembrane region" description="Helical" evidence="2">
    <location>
        <begin position="877"/>
        <end position="895"/>
    </location>
</feature>
<keyword evidence="2" id="KW-0472">Membrane</keyword>
<keyword evidence="2" id="KW-0812">Transmembrane</keyword>
<evidence type="ECO:0000256" key="1">
    <source>
        <dbReference type="SAM" id="MobiDB-lite"/>
    </source>
</evidence>
<protein>
    <submittedName>
        <fullName evidence="3">Uncharacterized protein</fullName>
    </submittedName>
</protein>
<reference evidence="3" key="1">
    <citation type="submission" date="2021-01" db="EMBL/GenBank/DDBJ databases">
        <authorList>
            <person name="Corre E."/>
            <person name="Pelletier E."/>
            <person name="Niang G."/>
            <person name="Scheremetjew M."/>
            <person name="Finn R."/>
            <person name="Kale V."/>
            <person name="Holt S."/>
            <person name="Cochrane G."/>
            <person name="Meng A."/>
            <person name="Brown T."/>
            <person name="Cohen L."/>
        </authorList>
    </citation>
    <scope>NUCLEOTIDE SEQUENCE</scope>
    <source>
        <strain evidence="3">GSO104</strain>
    </source>
</reference>
<gene>
    <name evidence="3" type="ORF">DBRI00130_LOCUS28348</name>
</gene>
<accession>A0A7S4S2Q9</accession>
<dbReference type="Gene3D" id="3.40.50.300">
    <property type="entry name" value="P-loop containing nucleotide triphosphate hydrolases"/>
    <property type="match status" value="1"/>
</dbReference>